<keyword evidence="5 11" id="KW-0328">Glycosyltransferase</keyword>
<keyword evidence="6 11" id="KW-0808">Transferase</keyword>
<keyword evidence="7 11" id="KW-0812">Transmembrane</keyword>
<evidence type="ECO:0000256" key="11">
    <source>
        <dbReference type="RuleBase" id="RU363112"/>
    </source>
</evidence>
<gene>
    <name evidence="12" type="ORF">EEDITHA_LOCUS3362</name>
</gene>
<sequence length="533" mass="61651">MYTPRQKILWFAFSSRVFILFLQAVMNAIVPDHDANVFISPEDPTLRKTKGDVIIDIVLGGLKRWDAQYFIHIAQYGYTYENCLAFSPLFPLIVRYIGYILNNILGSFLNFHSILLISATLVNLLVFIKSADVLHCLSIRILRSESRAYKSVILYCVNPASIFFSAPYSESLFALMSFYVMYKCTENETLRFANIDITSSLPAAFSMISRSNGIVNLGFILYASFKNVIERTLPEIVYKYKTIKHRIILPFLLLPLFTSCVALFMTVVVALIPYVMVQTYNYFKFCIHSDHNLPEFLTSTEFLLPGTAESPWCNSSLPLSYTYIQSHYWDVGFLKYYKIKQIPNFLLASPILLVNLYHCLSYIKNNFRLCCRLGLKDNIFNFGYSSKVPYKQKQYPKGFGTSDPVLFVYIIHVLFLTIFCILYVHIQISTRLLASASPLLYWICSSKMNVGPTPTSDQNTINEHFRRIGIGKRIPSHHLSIANLEGVDNMYSKWKTFIISRRMPDFQSRLIQWYFLGYFVIGTVLFCNYYPWT</sequence>
<evidence type="ECO:0000256" key="4">
    <source>
        <dbReference type="ARBA" id="ARBA00022502"/>
    </source>
</evidence>
<keyword evidence="9 11" id="KW-1133">Transmembrane helix</keyword>
<feature type="transmembrane region" description="Helical" evidence="11">
    <location>
        <begin position="247"/>
        <end position="275"/>
    </location>
</feature>
<reference evidence="12" key="1">
    <citation type="submission" date="2022-03" db="EMBL/GenBank/DDBJ databases">
        <authorList>
            <person name="Tunstrom K."/>
        </authorList>
    </citation>
    <scope>NUCLEOTIDE SEQUENCE</scope>
</reference>
<dbReference type="GO" id="GO:0031501">
    <property type="term" value="C:mannosyltransferase complex"/>
    <property type="evidence" value="ECO:0007669"/>
    <property type="project" value="TreeGrafter"/>
</dbReference>
<keyword evidence="13" id="KW-1185">Reference proteome</keyword>
<protein>
    <recommendedName>
        <fullName evidence="11">GPI mannosyltransferase 2</fullName>
        <ecNumber evidence="11">2.4.1.-</ecNumber>
    </recommendedName>
</protein>
<feature type="transmembrane region" description="Helical" evidence="11">
    <location>
        <begin position="345"/>
        <end position="363"/>
    </location>
</feature>
<keyword evidence="8 11" id="KW-0256">Endoplasmic reticulum</keyword>
<name>A0AAU9TRB2_EUPED</name>
<proteinExistence type="inferred from homology"/>
<keyword evidence="10 11" id="KW-0472">Membrane</keyword>
<comment type="function">
    <text evidence="11">Mannosyltransferase involved in glycosylphosphatidylinositol-anchor biosynthesis.</text>
</comment>
<dbReference type="InterPro" id="IPR007315">
    <property type="entry name" value="PIG-V/Gpi18"/>
</dbReference>
<feature type="transmembrane region" description="Helical" evidence="11">
    <location>
        <begin position="9"/>
        <end position="30"/>
    </location>
</feature>
<feature type="transmembrane region" description="Helical" evidence="11">
    <location>
        <begin position="108"/>
        <end position="128"/>
    </location>
</feature>
<evidence type="ECO:0000313" key="12">
    <source>
        <dbReference type="EMBL" id="CAH2087065.1"/>
    </source>
</evidence>
<dbReference type="Proteomes" id="UP001153954">
    <property type="component" value="Unassembled WGS sequence"/>
</dbReference>
<accession>A0AAU9TRB2</accession>
<evidence type="ECO:0000256" key="2">
    <source>
        <dbReference type="ARBA" id="ARBA00004687"/>
    </source>
</evidence>
<evidence type="ECO:0000256" key="10">
    <source>
        <dbReference type="ARBA" id="ARBA00023136"/>
    </source>
</evidence>
<evidence type="ECO:0000256" key="3">
    <source>
        <dbReference type="ARBA" id="ARBA00008698"/>
    </source>
</evidence>
<comment type="caution">
    <text evidence="12">The sequence shown here is derived from an EMBL/GenBank/DDBJ whole genome shotgun (WGS) entry which is preliminary data.</text>
</comment>
<comment type="subcellular location">
    <subcellularLocation>
        <location evidence="1 11">Endoplasmic reticulum membrane</location>
        <topology evidence="1 11">Multi-pass membrane protein</topology>
    </subcellularLocation>
</comment>
<dbReference type="EC" id="2.4.1.-" evidence="11"/>
<evidence type="ECO:0000313" key="13">
    <source>
        <dbReference type="Proteomes" id="UP001153954"/>
    </source>
</evidence>
<comment type="similarity">
    <text evidence="3 11">Belongs to the PIGV family.</text>
</comment>
<keyword evidence="4 11" id="KW-0337">GPI-anchor biosynthesis</keyword>
<evidence type="ECO:0000256" key="7">
    <source>
        <dbReference type="ARBA" id="ARBA00022692"/>
    </source>
</evidence>
<dbReference type="Pfam" id="PF04188">
    <property type="entry name" value="Mannosyl_trans2"/>
    <property type="match status" value="1"/>
</dbReference>
<organism evidence="12 13">
    <name type="scientific">Euphydryas editha</name>
    <name type="common">Edith's checkerspot</name>
    <dbReference type="NCBI Taxonomy" id="104508"/>
    <lineage>
        <taxon>Eukaryota</taxon>
        <taxon>Metazoa</taxon>
        <taxon>Ecdysozoa</taxon>
        <taxon>Arthropoda</taxon>
        <taxon>Hexapoda</taxon>
        <taxon>Insecta</taxon>
        <taxon>Pterygota</taxon>
        <taxon>Neoptera</taxon>
        <taxon>Endopterygota</taxon>
        <taxon>Lepidoptera</taxon>
        <taxon>Glossata</taxon>
        <taxon>Ditrysia</taxon>
        <taxon>Papilionoidea</taxon>
        <taxon>Nymphalidae</taxon>
        <taxon>Nymphalinae</taxon>
        <taxon>Euphydryas</taxon>
    </lineage>
</organism>
<evidence type="ECO:0000256" key="6">
    <source>
        <dbReference type="ARBA" id="ARBA00022679"/>
    </source>
</evidence>
<dbReference type="GO" id="GO:0000009">
    <property type="term" value="F:alpha-1,6-mannosyltransferase activity"/>
    <property type="evidence" value="ECO:0007669"/>
    <property type="project" value="InterPro"/>
</dbReference>
<feature type="transmembrane region" description="Helical" evidence="11">
    <location>
        <begin position="511"/>
        <end position="532"/>
    </location>
</feature>
<dbReference type="GO" id="GO:0005789">
    <property type="term" value="C:endoplasmic reticulum membrane"/>
    <property type="evidence" value="ECO:0007669"/>
    <property type="project" value="UniProtKB-SubCell"/>
</dbReference>
<comment type="pathway">
    <text evidence="2 11">Glycolipid biosynthesis; glycosylphosphatidylinositol-anchor biosynthesis.</text>
</comment>
<dbReference type="PANTHER" id="PTHR12468:SF2">
    <property type="entry name" value="GPI MANNOSYLTRANSFERASE 2"/>
    <property type="match status" value="1"/>
</dbReference>
<dbReference type="PANTHER" id="PTHR12468">
    <property type="entry name" value="GPI MANNOSYLTRANSFERASE 2"/>
    <property type="match status" value="1"/>
</dbReference>
<evidence type="ECO:0000256" key="5">
    <source>
        <dbReference type="ARBA" id="ARBA00022676"/>
    </source>
</evidence>
<dbReference type="EMBL" id="CAKOGL010000006">
    <property type="protein sequence ID" value="CAH2087065.1"/>
    <property type="molecule type" value="Genomic_DNA"/>
</dbReference>
<dbReference type="GO" id="GO:0006506">
    <property type="term" value="P:GPI anchor biosynthetic process"/>
    <property type="evidence" value="ECO:0007669"/>
    <property type="project" value="UniProtKB-KW"/>
</dbReference>
<dbReference type="GO" id="GO:0004376">
    <property type="term" value="F:GPI mannosyltransferase activity"/>
    <property type="evidence" value="ECO:0007669"/>
    <property type="project" value="InterPro"/>
</dbReference>
<evidence type="ECO:0000256" key="8">
    <source>
        <dbReference type="ARBA" id="ARBA00022824"/>
    </source>
</evidence>
<dbReference type="AlphaFoldDB" id="A0AAU9TRB2"/>
<evidence type="ECO:0000256" key="1">
    <source>
        <dbReference type="ARBA" id="ARBA00004477"/>
    </source>
</evidence>
<feature type="transmembrane region" description="Helical" evidence="11">
    <location>
        <begin position="406"/>
        <end position="426"/>
    </location>
</feature>
<evidence type="ECO:0000256" key="9">
    <source>
        <dbReference type="ARBA" id="ARBA00022989"/>
    </source>
</evidence>
<comment type="caution">
    <text evidence="11">Lacks conserved residue(s) required for the propagation of feature annotation.</text>
</comment>